<evidence type="ECO:0008006" key="3">
    <source>
        <dbReference type="Google" id="ProtNLM"/>
    </source>
</evidence>
<reference evidence="1 2" key="1">
    <citation type="submission" date="2014-06" db="EMBL/GenBank/DDBJ databases">
        <authorList>
            <person name="Swart Estienne"/>
        </authorList>
    </citation>
    <scope>NUCLEOTIDE SEQUENCE [LARGE SCALE GENOMIC DNA]</scope>
    <source>
        <strain evidence="1 2">130c</strain>
    </source>
</reference>
<organism evidence="1 2">
    <name type="scientific">Stylonychia lemnae</name>
    <name type="common">Ciliate</name>
    <dbReference type="NCBI Taxonomy" id="5949"/>
    <lineage>
        <taxon>Eukaryota</taxon>
        <taxon>Sar</taxon>
        <taxon>Alveolata</taxon>
        <taxon>Ciliophora</taxon>
        <taxon>Intramacronucleata</taxon>
        <taxon>Spirotrichea</taxon>
        <taxon>Stichotrichia</taxon>
        <taxon>Sporadotrichida</taxon>
        <taxon>Oxytrichidae</taxon>
        <taxon>Stylonychinae</taxon>
        <taxon>Stylonychia</taxon>
    </lineage>
</organism>
<keyword evidence="2" id="KW-1185">Reference proteome</keyword>
<sequence>MEHNESACTIIETKEAKYQRVYKELQTALEENGGDSASEQVKQKTLCQVVSTNFKDFNFVGFYDLKEEDNEKLYIGEFVSELVFPCGEIKMGKGQCGQCASEMRVMIAKNVKELDNYIACDDDTQSEIVLPCFVGSEQNRKLRTVLDIDSPNLGTFDEEDQQGLNQLISLIYP</sequence>
<proteinExistence type="predicted"/>
<dbReference type="OrthoDB" id="15735at2759"/>
<name>A0A077ZRM6_STYLE</name>
<evidence type="ECO:0000313" key="2">
    <source>
        <dbReference type="Proteomes" id="UP000039865"/>
    </source>
</evidence>
<dbReference type="InParanoid" id="A0A077ZRM6"/>
<accession>A0A077ZRM6</accession>
<dbReference type="SUPFAM" id="SSF55781">
    <property type="entry name" value="GAF domain-like"/>
    <property type="match status" value="1"/>
</dbReference>
<dbReference type="EMBL" id="CCKQ01000092">
    <property type="protein sequence ID" value="CDW71156.1"/>
    <property type="molecule type" value="Genomic_DNA"/>
</dbReference>
<gene>
    <name evidence="1" type="primary">Contig15760.g16796</name>
    <name evidence="1" type="ORF">STYLEM_95</name>
</gene>
<dbReference type="Gene3D" id="3.30.450.40">
    <property type="match status" value="1"/>
</dbReference>
<evidence type="ECO:0000313" key="1">
    <source>
        <dbReference type="EMBL" id="CDW71156.1"/>
    </source>
</evidence>
<dbReference type="Proteomes" id="UP000039865">
    <property type="component" value="Unassembled WGS sequence"/>
</dbReference>
<dbReference type="InterPro" id="IPR029016">
    <property type="entry name" value="GAF-like_dom_sf"/>
</dbReference>
<protein>
    <recommendedName>
        <fullName evidence="3">GAF domain-containing protein</fullName>
    </recommendedName>
</protein>
<dbReference type="AlphaFoldDB" id="A0A077ZRM6"/>